<dbReference type="InterPro" id="IPR036873">
    <property type="entry name" value="Rhodanese-like_dom_sf"/>
</dbReference>
<dbReference type="Pfam" id="PF00581">
    <property type="entry name" value="Rhodanese"/>
    <property type="match status" value="2"/>
</dbReference>
<dbReference type="OrthoDB" id="9770030at2"/>
<accession>A0A417YR93</accession>
<keyword evidence="5" id="KW-1185">Reference proteome</keyword>
<dbReference type="RefSeq" id="WP_118922401.1">
    <property type="nucleotide sequence ID" value="NZ_QWEG01000010.1"/>
</dbReference>
<keyword evidence="1 4" id="KW-0808">Transferase</keyword>
<evidence type="ECO:0000259" key="3">
    <source>
        <dbReference type="PROSITE" id="PS50206"/>
    </source>
</evidence>
<dbReference type="SMART" id="SM00450">
    <property type="entry name" value="RHOD"/>
    <property type="match status" value="2"/>
</dbReference>
<keyword evidence="2" id="KW-0677">Repeat</keyword>
<reference evidence="4 5" key="1">
    <citation type="journal article" date="2017" name="Int. J. Syst. Evol. Microbiol.">
        <title>Bacillus notoginsengisoli sp. nov., a novel bacterium isolated from the rhizosphere of Panax notoginseng.</title>
        <authorList>
            <person name="Zhang M.Y."/>
            <person name="Cheng J."/>
            <person name="Cai Y."/>
            <person name="Zhang T.Y."/>
            <person name="Wu Y.Y."/>
            <person name="Manikprabhu D."/>
            <person name="Li W.J."/>
            <person name="Zhang Y.X."/>
        </authorList>
    </citation>
    <scope>NUCLEOTIDE SEQUENCE [LARGE SCALE GENOMIC DNA]</scope>
    <source>
        <strain evidence="4 5">JCM 30743</strain>
    </source>
</reference>
<dbReference type="CDD" id="cd01449">
    <property type="entry name" value="TST_Repeat_2"/>
    <property type="match status" value="1"/>
</dbReference>
<dbReference type="Proteomes" id="UP000284416">
    <property type="component" value="Unassembled WGS sequence"/>
</dbReference>
<feature type="domain" description="Rhodanese" evidence="3">
    <location>
        <begin position="166"/>
        <end position="275"/>
    </location>
</feature>
<protein>
    <submittedName>
        <fullName evidence="4">Sulfurtransferase</fullName>
    </submittedName>
</protein>
<gene>
    <name evidence="4" type="ORF">D1B31_16555</name>
</gene>
<dbReference type="InterPro" id="IPR045078">
    <property type="entry name" value="TST/MPST-like"/>
</dbReference>
<evidence type="ECO:0000313" key="5">
    <source>
        <dbReference type="Proteomes" id="UP000284416"/>
    </source>
</evidence>
<dbReference type="SUPFAM" id="SSF52821">
    <property type="entry name" value="Rhodanese/Cell cycle control phosphatase"/>
    <property type="match status" value="2"/>
</dbReference>
<feature type="domain" description="Rhodanese" evidence="3">
    <location>
        <begin position="15"/>
        <end position="134"/>
    </location>
</feature>
<dbReference type="PROSITE" id="PS50206">
    <property type="entry name" value="RHODANESE_3"/>
    <property type="match status" value="2"/>
</dbReference>
<dbReference type="CDD" id="cd01448">
    <property type="entry name" value="TST_Repeat_1"/>
    <property type="match status" value="1"/>
</dbReference>
<name>A0A417YR93_9BACI</name>
<dbReference type="InterPro" id="IPR001763">
    <property type="entry name" value="Rhodanese-like_dom"/>
</dbReference>
<dbReference type="AlphaFoldDB" id="A0A417YR93"/>
<evidence type="ECO:0000256" key="2">
    <source>
        <dbReference type="ARBA" id="ARBA00022737"/>
    </source>
</evidence>
<dbReference type="FunFam" id="3.40.250.10:FF:000035">
    <property type="entry name" value="Thiosulfate sulfurtransferase"/>
    <property type="match status" value="1"/>
</dbReference>
<evidence type="ECO:0000256" key="1">
    <source>
        <dbReference type="ARBA" id="ARBA00022679"/>
    </source>
</evidence>
<dbReference type="PANTHER" id="PTHR11364:SF27">
    <property type="entry name" value="SULFURTRANSFERASE"/>
    <property type="match status" value="1"/>
</dbReference>
<organism evidence="4 5">
    <name type="scientific">Neobacillus notoginsengisoli</name>
    <dbReference type="NCBI Taxonomy" id="1578198"/>
    <lineage>
        <taxon>Bacteria</taxon>
        <taxon>Bacillati</taxon>
        <taxon>Bacillota</taxon>
        <taxon>Bacilli</taxon>
        <taxon>Bacillales</taxon>
        <taxon>Bacillaceae</taxon>
        <taxon>Neobacillus</taxon>
    </lineage>
</organism>
<dbReference type="GO" id="GO:0004792">
    <property type="term" value="F:thiosulfate-cyanide sulfurtransferase activity"/>
    <property type="evidence" value="ECO:0007669"/>
    <property type="project" value="TreeGrafter"/>
</dbReference>
<dbReference type="EMBL" id="QWEG01000010">
    <property type="protein sequence ID" value="RHW37371.1"/>
    <property type="molecule type" value="Genomic_DNA"/>
</dbReference>
<comment type="caution">
    <text evidence="4">The sequence shown here is derived from an EMBL/GenBank/DDBJ whole genome shotgun (WGS) entry which is preliminary data.</text>
</comment>
<proteinExistence type="predicted"/>
<dbReference type="Gene3D" id="3.40.250.10">
    <property type="entry name" value="Rhodanese-like domain"/>
    <property type="match status" value="2"/>
</dbReference>
<sequence length="275" mass="31325">MKYIVDKEYLLKHVNEEKLRIVDCRFSLADPHKGRNEYDQAHIQGAVYFDLEKDLSGPVVTHGGRHPLPDLNELIAKLERAGIDEQTTVVAYDNGESAFAARFWWLLTYLGHQKVHVLNGGYKEWTDANYPTSSDLPVFEKTEFRAEVDSSILAEMDEVKEISLGKNKNAVLIDSREEKRYVGFEEPIDVKKGHIPGAINKPWMEGLQEGSFKPIDEQKKRFSDIDSDKEVIVYCGSGVTAIPNFLALKESGFEDVKLYLGSFSDWISYEDNEIE</sequence>
<dbReference type="PANTHER" id="PTHR11364">
    <property type="entry name" value="THIOSULFATE SULFERTANSFERASE"/>
    <property type="match status" value="1"/>
</dbReference>
<evidence type="ECO:0000313" key="4">
    <source>
        <dbReference type="EMBL" id="RHW37371.1"/>
    </source>
</evidence>